<dbReference type="Proteomes" id="UP001597414">
    <property type="component" value="Unassembled WGS sequence"/>
</dbReference>
<keyword evidence="2" id="KW-1185">Reference proteome</keyword>
<dbReference type="RefSeq" id="WP_380806624.1">
    <property type="nucleotide sequence ID" value="NZ_JBHUIV010000034.1"/>
</dbReference>
<organism evidence="1 2">
    <name type="scientific">Shivajiella indica</name>
    <dbReference type="NCBI Taxonomy" id="872115"/>
    <lineage>
        <taxon>Bacteria</taxon>
        <taxon>Pseudomonadati</taxon>
        <taxon>Bacteroidota</taxon>
        <taxon>Cytophagia</taxon>
        <taxon>Cytophagales</taxon>
        <taxon>Cyclobacteriaceae</taxon>
        <taxon>Shivajiella</taxon>
    </lineage>
</organism>
<evidence type="ECO:0000313" key="1">
    <source>
        <dbReference type="EMBL" id="MFD2203725.1"/>
    </source>
</evidence>
<sequence length="165" mass="19250">MEKKDKIYDLMFNSLEDDGFFKALELKYGKTVPLYHATDLSSYERIKEEGLVLNEGKNYLHWGHSSQLYFQIGKSDYLDSFRCVLLKYDAPIDWLAQLAFADLGNVTVKDEDLEKYGVDLEQITSSMKDFLKYYIWNNFKIEGMEIAIMDLDLIGIGEIFPERVL</sequence>
<evidence type="ECO:0000313" key="2">
    <source>
        <dbReference type="Proteomes" id="UP001597414"/>
    </source>
</evidence>
<accession>A0ABW5BFR3</accession>
<proteinExistence type="predicted"/>
<comment type="caution">
    <text evidence="1">The sequence shown here is derived from an EMBL/GenBank/DDBJ whole genome shotgun (WGS) entry which is preliminary data.</text>
</comment>
<gene>
    <name evidence="1" type="ORF">ACFSKV_19270</name>
</gene>
<dbReference type="EMBL" id="JBHUIV010000034">
    <property type="protein sequence ID" value="MFD2203725.1"/>
    <property type="molecule type" value="Genomic_DNA"/>
</dbReference>
<reference evidence="2" key="1">
    <citation type="journal article" date="2019" name="Int. J. Syst. Evol. Microbiol.">
        <title>The Global Catalogue of Microorganisms (GCM) 10K type strain sequencing project: providing services to taxonomists for standard genome sequencing and annotation.</title>
        <authorList>
            <consortium name="The Broad Institute Genomics Platform"/>
            <consortium name="The Broad Institute Genome Sequencing Center for Infectious Disease"/>
            <person name="Wu L."/>
            <person name="Ma J."/>
        </authorList>
    </citation>
    <scope>NUCLEOTIDE SEQUENCE [LARGE SCALE GENOMIC DNA]</scope>
    <source>
        <strain evidence="2">KCTC 19812</strain>
    </source>
</reference>
<protein>
    <submittedName>
        <fullName evidence="1">Uncharacterized protein</fullName>
    </submittedName>
</protein>
<name>A0ABW5BFR3_9BACT</name>